<dbReference type="KEGG" id="bgd:bgla_4p1960"/>
<evidence type="ECO:0008006" key="4">
    <source>
        <dbReference type="Google" id="ProtNLM"/>
    </source>
</evidence>
<accession>F2LSU7</accession>
<feature type="region of interest" description="Disordered" evidence="1">
    <location>
        <begin position="136"/>
        <end position="157"/>
    </location>
</feature>
<evidence type="ECO:0000313" key="3">
    <source>
        <dbReference type="Proteomes" id="UP000008316"/>
    </source>
</evidence>
<protein>
    <recommendedName>
        <fullName evidence="4">Fis family transcriptional regulator</fullName>
    </recommendedName>
</protein>
<evidence type="ECO:0000256" key="1">
    <source>
        <dbReference type="SAM" id="MobiDB-lite"/>
    </source>
</evidence>
<name>F2LSU7_BURGS</name>
<organism evidence="2 3">
    <name type="scientific">Burkholderia gladioli (strain BSR3)</name>
    <dbReference type="NCBI Taxonomy" id="999541"/>
    <lineage>
        <taxon>Bacteria</taxon>
        <taxon>Pseudomonadati</taxon>
        <taxon>Pseudomonadota</taxon>
        <taxon>Betaproteobacteria</taxon>
        <taxon>Burkholderiales</taxon>
        <taxon>Burkholderiaceae</taxon>
        <taxon>Burkholderia</taxon>
    </lineage>
</organism>
<geneLocation type="plasmid" evidence="2 3">
    <name>bgla_4p</name>
</geneLocation>
<proteinExistence type="predicted"/>
<dbReference type="Proteomes" id="UP000008316">
    <property type="component" value="Plasmid bgla_4p"/>
</dbReference>
<keyword evidence="3" id="KW-1185">Reference proteome</keyword>
<feature type="compositionally biased region" description="Basic and acidic residues" evidence="1">
    <location>
        <begin position="147"/>
        <end position="157"/>
    </location>
</feature>
<evidence type="ECO:0000313" key="2">
    <source>
        <dbReference type="EMBL" id="AEA65967.1"/>
    </source>
</evidence>
<gene>
    <name evidence="2" type="ordered locus">bgla_4p1960</name>
</gene>
<reference evidence="2 3" key="1">
    <citation type="journal article" date="2011" name="J. Bacteriol.">
        <title>Complete genome sequence of Burkholderia gladioli BSR3.</title>
        <authorList>
            <person name="Seo Y.S."/>
            <person name="Lim J."/>
            <person name="Choi B.S."/>
            <person name="Kim H."/>
            <person name="Goo E."/>
            <person name="Lee B."/>
            <person name="Lim J.S."/>
            <person name="Choi I.Y."/>
            <person name="Moon J.S."/>
            <person name="Kim J."/>
            <person name="Hwang I."/>
        </authorList>
    </citation>
    <scope>NUCLEOTIDE SEQUENCE [LARGE SCALE GENOMIC DNA]</scope>
    <source>
        <strain evidence="2 3">BSR3</strain>
        <plasmid evidence="2">bgla_4p</plasmid>
    </source>
</reference>
<dbReference type="AlphaFoldDB" id="F2LSU7"/>
<dbReference type="HOGENOM" id="CLU_109720_3_0_4"/>
<dbReference type="EMBL" id="CP002604">
    <property type="protein sequence ID" value="AEA65967.1"/>
    <property type="molecule type" value="Genomic_DNA"/>
</dbReference>
<sequence>MSSRKRSRPQLSKRMLLPLPPEKRKKLQLQYHLALVAVRGGHGNPELVAVLLNAIYVSFDLGGRGHCVDLALYQRADAALHAYMDRMDRDEDLLSDDEAAALERVLTMYDTQLSRMPSHRYVEACERTHQFVLSGGESPIATASGSKADHPIDGQSE</sequence>
<keyword evidence="2" id="KW-0614">Plasmid</keyword>